<dbReference type="PANTHER" id="PTHR33602:SF1">
    <property type="entry name" value="REGULATORY PROTEIN RECX FAMILY PROTEIN"/>
    <property type="match status" value="1"/>
</dbReference>
<dbReference type="Proteomes" id="UP000520814">
    <property type="component" value="Unassembled WGS sequence"/>
</dbReference>
<evidence type="ECO:0000259" key="6">
    <source>
        <dbReference type="Pfam" id="PF02631"/>
    </source>
</evidence>
<evidence type="ECO:0000256" key="1">
    <source>
        <dbReference type="ARBA" id="ARBA00004496"/>
    </source>
</evidence>
<reference evidence="9 10" key="1">
    <citation type="submission" date="2020-08" db="EMBL/GenBank/DDBJ databases">
        <title>Genomic Encyclopedia of Type Strains, Phase IV (KMG-IV): sequencing the most valuable type-strain genomes for metagenomic binning, comparative biology and taxonomic classification.</title>
        <authorList>
            <person name="Goeker M."/>
        </authorList>
    </citation>
    <scope>NUCLEOTIDE SEQUENCE [LARGE SCALE GENOMIC DNA]</scope>
    <source>
        <strain evidence="9 10">DSM 23562</strain>
    </source>
</reference>
<evidence type="ECO:0000259" key="8">
    <source>
        <dbReference type="Pfam" id="PF21982"/>
    </source>
</evidence>
<keyword evidence="4 5" id="KW-0963">Cytoplasm</keyword>
<name>A0A7W9SLR9_ARMRO</name>
<dbReference type="Gene3D" id="1.10.10.10">
    <property type="entry name" value="Winged helix-like DNA-binding domain superfamily/Winged helix DNA-binding domain"/>
    <property type="match status" value="3"/>
</dbReference>
<protein>
    <recommendedName>
        <fullName evidence="3 5">Regulatory protein RecX</fullName>
    </recommendedName>
</protein>
<dbReference type="PANTHER" id="PTHR33602">
    <property type="entry name" value="REGULATORY PROTEIN RECX FAMILY PROTEIN"/>
    <property type="match status" value="1"/>
</dbReference>
<comment type="subcellular location">
    <subcellularLocation>
        <location evidence="1 5">Cytoplasm</location>
    </subcellularLocation>
</comment>
<comment type="caution">
    <text evidence="9">The sequence shown here is derived from an EMBL/GenBank/DDBJ whole genome shotgun (WGS) entry which is preliminary data.</text>
</comment>
<dbReference type="InterPro" id="IPR036388">
    <property type="entry name" value="WH-like_DNA-bd_sf"/>
</dbReference>
<evidence type="ECO:0000313" key="9">
    <source>
        <dbReference type="EMBL" id="MBB6048986.1"/>
    </source>
</evidence>
<dbReference type="GO" id="GO:0005737">
    <property type="term" value="C:cytoplasm"/>
    <property type="evidence" value="ECO:0007669"/>
    <property type="project" value="UniProtKB-SubCell"/>
</dbReference>
<accession>A0A7W9SLR9</accession>
<comment type="similarity">
    <text evidence="2 5">Belongs to the RecX family.</text>
</comment>
<evidence type="ECO:0000256" key="3">
    <source>
        <dbReference type="ARBA" id="ARBA00018111"/>
    </source>
</evidence>
<dbReference type="InterPro" id="IPR003783">
    <property type="entry name" value="Regulatory_RecX"/>
</dbReference>
<sequence>MTESEAANYCVWLLGQQPRSEKELGDRLTKKGADEETILAALERLRGWGYLDDAALAERWVASRGKTRGKYLLRQELNRKGLDSAEALESRTDDDERTACLSVAVKRVGDPPKDRSREAQAKLSAFLQRRGFGWDAIRPVMRQLYQGIVAEDLDAAEVED</sequence>
<dbReference type="HAMAP" id="MF_01114">
    <property type="entry name" value="RecX"/>
    <property type="match status" value="1"/>
</dbReference>
<feature type="domain" description="RecX first three-helical" evidence="8">
    <location>
        <begin position="8"/>
        <end position="45"/>
    </location>
</feature>
<feature type="domain" description="RecX third three-helical" evidence="7">
    <location>
        <begin position="95"/>
        <end position="141"/>
    </location>
</feature>
<dbReference type="Pfam" id="PF21981">
    <property type="entry name" value="RecX_HTH3"/>
    <property type="match status" value="1"/>
</dbReference>
<proteinExistence type="inferred from homology"/>
<dbReference type="EMBL" id="JACHGW010000001">
    <property type="protein sequence ID" value="MBB6048986.1"/>
    <property type="molecule type" value="Genomic_DNA"/>
</dbReference>
<feature type="domain" description="RecX second three-helical" evidence="6">
    <location>
        <begin position="52"/>
        <end position="85"/>
    </location>
</feature>
<dbReference type="InterPro" id="IPR053926">
    <property type="entry name" value="RecX_HTH_1st"/>
</dbReference>
<evidence type="ECO:0000256" key="5">
    <source>
        <dbReference type="HAMAP-Rule" id="MF_01114"/>
    </source>
</evidence>
<dbReference type="RefSeq" id="WP_184192606.1">
    <property type="nucleotide sequence ID" value="NZ_JACHGW010000001.1"/>
</dbReference>
<dbReference type="AlphaFoldDB" id="A0A7W9SLR9"/>
<evidence type="ECO:0000256" key="2">
    <source>
        <dbReference type="ARBA" id="ARBA00009695"/>
    </source>
</evidence>
<evidence type="ECO:0000256" key="4">
    <source>
        <dbReference type="ARBA" id="ARBA00022490"/>
    </source>
</evidence>
<organism evidence="9 10">
    <name type="scientific">Armatimonas rosea</name>
    <dbReference type="NCBI Taxonomy" id="685828"/>
    <lineage>
        <taxon>Bacteria</taxon>
        <taxon>Bacillati</taxon>
        <taxon>Armatimonadota</taxon>
        <taxon>Armatimonadia</taxon>
        <taxon>Armatimonadales</taxon>
        <taxon>Armatimonadaceae</taxon>
        <taxon>Armatimonas</taxon>
    </lineage>
</organism>
<gene>
    <name evidence="5" type="primary">recX</name>
    <name evidence="9" type="ORF">HNQ39_000748</name>
</gene>
<dbReference type="Pfam" id="PF02631">
    <property type="entry name" value="RecX_HTH2"/>
    <property type="match status" value="1"/>
</dbReference>
<evidence type="ECO:0000259" key="7">
    <source>
        <dbReference type="Pfam" id="PF21981"/>
    </source>
</evidence>
<dbReference type="Pfam" id="PF21982">
    <property type="entry name" value="RecX_HTH1"/>
    <property type="match status" value="1"/>
</dbReference>
<keyword evidence="10" id="KW-1185">Reference proteome</keyword>
<comment type="function">
    <text evidence="5">Modulates RecA activity.</text>
</comment>
<dbReference type="GO" id="GO:0006282">
    <property type="term" value="P:regulation of DNA repair"/>
    <property type="evidence" value="ECO:0007669"/>
    <property type="project" value="UniProtKB-UniRule"/>
</dbReference>
<dbReference type="InterPro" id="IPR053925">
    <property type="entry name" value="RecX_HTH_3rd"/>
</dbReference>
<dbReference type="InterPro" id="IPR053924">
    <property type="entry name" value="RecX_HTH_2nd"/>
</dbReference>
<evidence type="ECO:0000313" key="10">
    <source>
        <dbReference type="Proteomes" id="UP000520814"/>
    </source>
</evidence>